<dbReference type="FunFam" id="3.30.200.20:FF:000179">
    <property type="entry name" value="SCY1 like pseudokinase 2"/>
    <property type="match status" value="1"/>
</dbReference>
<dbReference type="PANTHER" id="PTHR12984">
    <property type="entry name" value="SCY1-RELATED S/T PROTEIN KINASE-LIKE"/>
    <property type="match status" value="1"/>
</dbReference>
<dbReference type="SUPFAM" id="SSF48371">
    <property type="entry name" value="ARM repeat"/>
    <property type="match status" value="1"/>
</dbReference>
<dbReference type="PANTHER" id="PTHR12984:SF6">
    <property type="entry name" value="SCY1-LIKE PROTEIN 2"/>
    <property type="match status" value="1"/>
</dbReference>
<dbReference type="InterPro" id="IPR051177">
    <property type="entry name" value="CIK-Related_Protein"/>
</dbReference>
<dbReference type="Pfam" id="PF14772">
    <property type="entry name" value="NYD-SP28"/>
    <property type="match status" value="1"/>
</dbReference>
<comment type="similarity">
    <text evidence="1">Belongs to the protein kinase superfamily.</text>
</comment>
<reference evidence="4" key="2">
    <citation type="submission" date="2020-05" db="UniProtKB">
        <authorList>
            <consortium name="EnsemblMetazoa"/>
        </authorList>
    </citation>
    <scope>IDENTIFICATION</scope>
    <source>
        <strain evidence="4">WRAIR2</strain>
    </source>
</reference>
<feature type="compositionally biased region" description="Polar residues" evidence="2">
    <location>
        <begin position="1281"/>
        <end position="1290"/>
    </location>
</feature>
<dbReference type="CDD" id="cd14011">
    <property type="entry name" value="PK_SCY1_like"/>
    <property type="match status" value="1"/>
</dbReference>
<dbReference type="SUPFAM" id="SSF56112">
    <property type="entry name" value="Protein kinase-like (PK-like)"/>
    <property type="match status" value="1"/>
</dbReference>
<dbReference type="PROSITE" id="PS50011">
    <property type="entry name" value="PROTEIN_KINASE_DOM"/>
    <property type="match status" value="1"/>
</dbReference>
<feature type="compositionally biased region" description="Low complexity" evidence="2">
    <location>
        <begin position="1300"/>
        <end position="1311"/>
    </location>
</feature>
<dbReference type="Pfam" id="PF00069">
    <property type="entry name" value="Pkinase"/>
    <property type="match status" value="1"/>
</dbReference>
<feature type="compositionally biased region" description="Basic and acidic residues" evidence="2">
    <location>
        <begin position="1315"/>
        <end position="1325"/>
    </location>
</feature>
<dbReference type="VEuPathDB" id="VectorBase:ADIR005800"/>
<dbReference type="InterPro" id="IPR016024">
    <property type="entry name" value="ARM-type_fold"/>
</dbReference>
<feature type="compositionally biased region" description="Polar residues" evidence="2">
    <location>
        <begin position="1155"/>
        <end position="1166"/>
    </location>
</feature>
<dbReference type="InterPro" id="IPR011009">
    <property type="entry name" value="Kinase-like_dom_sf"/>
</dbReference>
<dbReference type="GO" id="GO:0005524">
    <property type="term" value="F:ATP binding"/>
    <property type="evidence" value="ECO:0007669"/>
    <property type="project" value="InterPro"/>
</dbReference>
<evidence type="ECO:0000313" key="4">
    <source>
        <dbReference type="EnsemblMetazoa" id="ADIR005800-PA"/>
    </source>
</evidence>
<feature type="region of interest" description="Disordered" evidence="2">
    <location>
        <begin position="1155"/>
        <end position="1187"/>
    </location>
</feature>
<proteinExistence type="inferred from homology"/>
<dbReference type="InterPro" id="IPR039505">
    <property type="entry name" value="DRC1/2_N"/>
</dbReference>
<reference evidence="5" key="1">
    <citation type="submission" date="2013-03" db="EMBL/GenBank/DDBJ databases">
        <title>The Genome Sequence of Anopheles dirus WRAIR2.</title>
        <authorList>
            <consortium name="The Broad Institute Genomics Platform"/>
            <person name="Neafsey D.E."/>
            <person name="Walton C."/>
            <person name="Walker B."/>
            <person name="Young S.K."/>
            <person name="Zeng Q."/>
            <person name="Gargeya S."/>
            <person name="Fitzgerald M."/>
            <person name="Haas B."/>
            <person name="Abouelleil A."/>
            <person name="Allen A.W."/>
            <person name="Alvarado L."/>
            <person name="Arachchi H.M."/>
            <person name="Berlin A.M."/>
            <person name="Chapman S.B."/>
            <person name="Gainer-Dewar J."/>
            <person name="Goldberg J."/>
            <person name="Griggs A."/>
            <person name="Gujja S."/>
            <person name="Hansen M."/>
            <person name="Howarth C."/>
            <person name="Imamovic A."/>
            <person name="Ireland A."/>
            <person name="Larimer J."/>
            <person name="McCowan C."/>
            <person name="Murphy C."/>
            <person name="Pearson M."/>
            <person name="Poon T.W."/>
            <person name="Priest M."/>
            <person name="Roberts A."/>
            <person name="Saif S."/>
            <person name="Shea T."/>
            <person name="Sisk P."/>
            <person name="Sykes S."/>
            <person name="Wortman J."/>
            <person name="Nusbaum C."/>
            <person name="Birren B."/>
        </authorList>
    </citation>
    <scope>NUCLEOTIDE SEQUENCE [LARGE SCALE GENOMIC DNA]</scope>
    <source>
        <strain evidence="5">WRAIR2</strain>
    </source>
</reference>
<accession>A0A182NDT6</accession>
<dbReference type="Proteomes" id="UP000075884">
    <property type="component" value="Unassembled WGS sequence"/>
</dbReference>
<feature type="region of interest" description="Disordered" evidence="2">
    <location>
        <begin position="1278"/>
        <end position="1325"/>
    </location>
</feature>
<dbReference type="Gene3D" id="3.30.200.20">
    <property type="entry name" value="Phosphorylase Kinase, domain 1"/>
    <property type="match status" value="1"/>
</dbReference>
<dbReference type="GO" id="GO:0004672">
    <property type="term" value="F:protein kinase activity"/>
    <property type="evidence" value="ECO:0007669"/>
    <property type="project" value="InterPro"/>
</dbReference>
<organism evidence="4 5">
    <name type="scientific">Anopheles dirus</name>
    <dbReference type="NCBI Taxonomy" id="7168"/>
    <lineage>
        <taxon>Eukaryota</taxon>
        <taxon>Metazoa</taxon>
        <taxon>Ecdysozoa</taxon>
        <taxon>Arthropoda</taxon>
        <taxon>Hexapoda</taxon>
        <taxon>Insecta</taxon>
        <taxon>Pterygota</taxon>
        <taxon>Neoptera</taxon>
        <taxon>Endopterygota</taxon>
        <taxon>Diptera</taxon>
        <taxon>Nematocera</taxon>
        <taxon>Culicoidea</taxon>
        <taxon>Culicidae</taxon>
        <taxon>Anophelinae</taxon>
        <taxon>Anopheles</taxon>
    </lineage>
</organism>
<keyword evidence="5" id="KW-1185">Reference proteome</keyword>
<evidence type="ECO:0000313" key="5">
    <source>
        <dbReference type="Proteomes" id="UP000075884"/>
    </source>
</evidence>
<evidence type="ECO:0000256" key="2">
    <source>
        <dbReference type="SAM" id="MobiDB-lite"/>
    </source>
</evidence>
<protein>
    <recommendedName>
        <fullName evidence="3">Protein kinase domain-containing protein</fullName>
    </recommendedName>
</protein>
<evidence type="ECO:0000256" key="1">
    <source>
        <dbReference type="ARBA" id="ARBA00038349"/>
    </source>
</evidence>
<dbReference type="InterPro" id="IPR000719">
    <property type="entry name" value="Prot_kinase_dom"/>
</dbReference>
<sequence length="1325" mass="150642">ALLDGRSQSIVESFVRDNRFRKKNIPLNYAEDKERIRICLHNADKRIAELMRDGLELIEDVRVASDRHEVERRMAEADIKENLLSKIHTESVDSVAKFQTTYEKWTEIKALKDPMLMNDELQLQKSRVEELLKQKDIIIVECRKELQAADDRYARDIRKQIVDIQSLVHRADTEVEAMKSILKENLDMIQGTVEEERVILQNAANFNWNDVYAKRATNERIKVKQKKDRLLANLTEIEQIELDYVETTRATRIKLDKDTQALAIELQKIKTNTTLNSEKLDYSFQVLKKREDENLMVKNAQKRRLAKLHETIFTLRNKLKDTKTNYYIETEKMAKMIEKLHHNVDHIRSKLECSKKAYDKRVRSIWNLNRDECFEIIQNISAIDKILVEQHLNRKWTNNLSAISELLLNYDPLCTPKLPSTAKSMSHTSASSIDNKEVDVNHKALMTSRDLLALKMFCENDDEALNSQAETHPETKLTLSDTRKFWDSFKNIFLPNQMKVWDTMEESLGKYLQIYSSVSQTVSTLSSVFLGNPLTKEYDIAEHIGSAGTELVWKIYTGCKRSTKEAVSIFVFDKKQLELFTKDEREEICENVRRGVVQLTKIRHPQVLTVQHAMEESRDTIAFATEPVVASLANLLGNTTNVSNTGLLSDYKLTEFDTKFGVFELIKGIQFLHDEAQLVHRHICTENIIVNKQGVWKLFGFGFCWSKRTPSGPVSNHYFKSRLLGNPASRWTAPEVILENSCNDSTDIYSLGILIYTIYSRENIPSPDASSDLYGYKQSVTKLSNQGPPKMNAIPEALRTEVKKMLSVNPQARPTLQSLIQISYFCDSYVQCLDNLETLFPKDNLEKSEFYKRLAQIIGDFPHRVRLYRILPSLVKEFVNCSMIPFVLTNILTITASCTRAEYMQHISSHLRPVMLLDEPVQIMLIFFQNLEVLLKVCPSDEIRVSVLPLVYKALESKSQQIQELCLSIIPSVVAHLDKSTIKSGLVPRIKTLCSGTNLVSVRVKCLLCLGQLAAKIDKWVMIDDIVSYLPSVNCREPAVIMAIVGVYKISFTTEGLGIPKDVLACKVLPHLFPMTIVNGLTLQQFNAIIALIKEFTRKIEDEQGDKLGQSKAAVSASASSSSLHDKQSTSSQSDLNQTFGSLGFEGADLYGDFMQSSSTMNKSKTQQQQQQQHHHQHQPKKASSPLQLQHIPQLKPLQPQTTLNWNVPPVATTAKENSNKLNLFTQQHNSAITQNRQKDTAPLALPPPAIATPMGSNMWMGNNNGSLIGQSMPKKLELASPTNNNNPYGQLQPLIPTPSQNQSSSKSSSSPMLSKEDIMEFLQK</sequence>
<evidence type="ECO:0000259" key="3">
    <source>
        <dbReference type="PROSITE" id="PS50011"/>
    </source>
</evidence>
<dbReference type="EnsemblMetazoa" id="ADIR005800-RA">
    <property type="protein sequence ID" value="ADIR005800-PA"/>
    <property type="gene ID" value="ADIR005800"/>
</dbReference>
<dbReference type="Gene3D" id="1.10.510.10">
    <property type="entry name" value="Transferase(Phosphotransferase) domain 1"/>
    <property type="match status" value="1"/>
</dbReference>
<feature type="domain" description="Protein kinase" evidence="3">
    <location>
        <begin position="538"/>
        <end position="825"/>
    </location>
</feature>
<dbReference type="Gene3D" id="1.25.10.10">
    <property type="entry name" value="Leucine-rich Repeat Variant"/>
    <property type="match status" value="1"/>
</dbReference>
<name>A0A182NDT6_9DIPT</name>
<dbReference type="InterPro" id="IPR011989">
    <property type="entry name" value="ARM-like"/>
</dbReference>